<dbReference type="OrthoDB" id="667966at2"/>
<protein>
    <submittedName>
        <fullName evidence="5">Crp-like helix-turn-helix domain-containing protein</fullName>
    </submittedName>
</protein>
<evidence type="ECO:0000313" key="6">
    <source>
        <dbReference type="Proteomes" id="UP000184236"/>
    </source>
</evidence>
<dbReference type="SUPFAM" id="SSF51206">
    <property type="entry name" value="cAMP-binding domain-like"/>
    <property type="match status" value="1"/>
</dbReference>
<gene>
    <name evidence="5" type="ORF">SAMN05444408_11580</name>
</gene>
<evidence type="ECO:0000313" key="5">
    <source>
        <dbReference type="EMBL" id="SHF34888.1"/>
    </source>
</evidence>
<dbReference type="Gene3D" id="2.60.120.10">
    <property type="entry name" value="Jelly Rolls"/>
    <property type="match status" value="1"/>
</dbReference>
<organism evidence="5 6">
    <name type="scientific">Chryseobacterium takakiae</name>
    <dbReference type="NCBI Taxonomy" id="1302685"/>
    <lineage>
        <taxon>Bacteria</taxon>
        <taxon>Pseudomonadati</taxon>
        <taxon>Bacteroidota</taxon>
        <taxon>Flavobacteriia</taxon>
        <taxon>Flavobacteriales</taxon>
        <taxon>Weeksellaceae</taxon>
        <taxon>Chryseobacterium group</taxon>
        <taxon>Chryseobacterium</taxon>
    </lineage>
</organism>
<dbReference type="InterPro" id="IPR018490">
    <property type="entry name" value="cNMP-bd_dom_sf"/>
</dbReference>
<evidence type="ECO:0000256" key="3">
    <source>
        <dbReference type="ARBA" id="ARBA00023163"/>
    </source>
</evidence>
<dbReference type="STRING" id="1302685.SAMN05444408_11580"/>
<dbReference type="Gene3D" id="1.10.10.10">
    <property type="entry name" value="Winged helix-like DNA-binding domain superfamily/Winged helix DNA-binding domain"/>
    <property type="match status" value="1"/>
</dbReference>
<keyword evidence="3" id="KW-0804">Transcription</keyword>
<name>A0A1M5AXB3_9FLAO</name>
<evidence type="ECO:0000256" key="2">
    <source>
        <dbReference type="ARBA" id="ARBA00023125"/>
    </source>
</evidence>
<dbReference type="Proteomes" id="UP000184236">
    <property type="component" value="Unassembled WGS sequence"/>
</dbReference>
<feature type="non-terminal residue" evidence="5">
    <location>
        <position position="1"/>
    </location>
</feature>
<dbReference type="InterPro" id="IPR014710">
    <property type="entry name" value="RmlC-like_jellyroll"/>
</dbReference>
<keyword evidence="2" id="KW-0238">DNA-binding</keyword>
<dbReference type="AlphaFoldDB" id="A0A1M5AXB3"/>
<dbReference type="RefSeq" id="WP_143149935.1">
    <property type="nucleotide sequence ID" value="NZ_FQVO01000015.1"/>
</dbReference>
<keyword evidence="1" id="KW-0805">Transcription regulation</keyword>
<dbReference type="InterPro" id="IPR012318">
    <property type="entry name" value="HTH_CRP"/>
</dbReference>
<dbReference type="EMBL" id="FQVO01000015">
    <property type="protein sequence ID" value="SHF34888.1"/>
    <property type="molecule type" value="Genomic_DNA"/>
</dbReference>
<dbReference type="GO" id="GO:0003677">
    <property type="term" value="F:DNA binding"/>
    <property type="evidence" value="ECO:0007669"/>
    <property type="project" value="UniProtKB-KW"/>
</dbReference>
<dbReference type="Pfam" id="PF13545">
    <property type="entry name" value="HTH_Crp_2"/>
    <property type="match status" value="1"/>
</dbReference>
<dbReference type="SMART" id="SM00419">
    <property type="entry name" value="HTH_CRP"/>
    <property type="match status" value="1"/>
</dbReference>
<proteinExistence type="predicted"/>
<accession>A0A1M5AXB3</accession>
<dbReference type="InterPro" id="IPR036390">
    <property type="entry name" value="WH_DNA-bd_sf"/>
</dbReference>
<dbReference type="PROSITE" id="PS51063">
    <property type="entry name" value="HTH_CRP_2"/>
    <property type="match status" value="1"/>
</dbReference>
<evidence type="ECO:0000256" key="1">
    <source>
        <dbReference type="ARBA" id="ARBA00023015"/>
    </source>
</evidence>
<evidence type="ECO:0000259" key="4">
    <source>
        <dbReference type="PROSITE" id="PS51063"/>
    </source>
</evidence>
<dbReference type="SUPFAM" id="SSF46785">
    <property type="entry name" value="Winged helix' DNA-binding domain"/>
    <property type="match status" value="1"/>
</dbReference>
<feature type="domain" description="HTH crp-type" evidence="4">
    <location>
        <begin position="66"/>
        <end position="133"/>
    </location>
</feature>
<reference evidence="6" key="1">
    <citation type="submission" date="2016-11" db="EMBL/GenBank/DDBJ databases">
        <authorList>
            <person name="Varghese N."/>
            <person name="Submissions S."/>
        </authorList>
    </citation>
    <scope>NUCLEOTIDE SEQUENCE [LARGE SCALE GENOMIC DNA]</scope>
    <source>
        <strain evidence="6">DSM 26898</strain>
    </source>
</reference>
<dbReference type="PRINTS" id="PR00034">
    <property type="entry name" value="HTHCRP"/>
</dbReference>
<dbReference type="GO" id="GO:0006355">
    <property type="term" value="P:regulation of DNA-templated transcription"/>
    <property type="evidence" value="ECO:0007669"/>
    <property type="project" value="InterPro"/>
</dbReference>
<sequence length="133" mass="15659">CELLLFIDEKYPVNAVAMSECTVMKVSKSDFTRMLEDHRDVSEDIHKYISYRLYEKFIMMQNLAAHSAETSIIGILQYFKNFSTDKSLYSYEIKLTRQQLASLSGLRVETVIRRLKKLEKDKLIKIQNGKVYY</sequence>
<keyword evidence="6" id="KW-1185">Reference proteome</keyword>
<dbReference type="InterPro" id="IPR036388">
    <property type="entry name" value="WH-like_DNA-bd_sf"/>
</dbReference>